<feature type="transmembrane region" description="Helical" evidence="1">
    <location>
        <begin position="230"/>
        <end position="252"/>
    </location>
</feature>
<accession>A0AAE3RAK2</accession>
<feature type="transmembrane region" description="Helical" evidence="1">
    <location>
        <begin position="196"/>
        <end position="218"/>
    </location>
</feature>
<feature type="transmembrane region" description="Helical" evidence="1">
    <location>
        <begin position="84"/>
        <end position="102"/>
    </location>
</feature>
<dbReference type="AlphaFoldDB" id="A0AAE3RAK2"/>
<feature type="transmembrane region" description="Helical" evidence="1">
    <location>
        <begin position="164"/>
        <end position="184"/>
    </location>
</feature>
<evidence type="ECO:0000313" key="2">
    <source>
        <dbReference type="EMBL" id="MDJ1504409.1"/>
    </source>
</evidence>
<feature type="transmembrane region" description="Helical" evidence="1">
    <location>
        <begin position="108"/>
        <end position="126"/>
    </location>
</feature>
<keyword evidence="1" id="KW-0472">Membrane</keyword>
<keyword evidence="1" id="KW-0812">Transmembrane</keyword>
<feature type="transmembrane region" description="Helical" evidence="1">
    <location>
        <begin position="138"/>
        <end position="158"/>
    </location>
</feature>
<comment type="caution">
    <text evidence="2">The sequence shown here is derived from an EMBL/GenBank/DDBJ whole genome shotgun (WGS) entry which is preliminary data.</text>
</comment>
<reference evidence="2" key="1">
    <citation type="submission" date="2023-05" db="EMBL/GenBank/DDBJ databases">
        <authorList>
            <person name="Zhang X."/>
        </authorList>
    </citation>
    <scope>NUCLEOTIDE SEQUENCE</scope>
    <source>
        <strain evidence="2">BD1B2-1</strain>
    </source>
</reference>
<evidence type="ECO:0000256" key="1">
    <source>
        <dbReference type="SAM" id="Phobius"/>
    </source>
</evidence>
<dbReference type="Proteomes" id="UP001232063">
    <property type="component" value="Unassembled WGS sequence"/>
</dbReference>
<keyword evidence="1" id="KW-1133">Transmembrane helix</keyword>
<protein>
    <submittedName>
        <fullName evidence="2">Uncharacterized protein</fullName>
    </submittedName>
</protein>
<evidence type="ECO:0000313" key="3">
    <source>
        <dbReference type="Proteomes" id="UP001232063"/>
    </source>
</evidence>
<dbReference type="RefSeq" id="WP_314515643.1">
    <property type="nucleotide sequence ID" value="NZ_JASJOU010000011.1"/>
</dbReference>
<proteinExistence type="predicted"/>
<gene>
    <name evidence="2" type="ORF">QNI22_27360</name>
</gene>
<organism evidence="2 3">
    <name type="scientific">Xanthocytophaga agilis</name>
    <dbReference type="NCBI Taxonomy" id="3048010"/>
    <lineage>
        <taxon>Bacteria</taxon>
        <taxon>Pseudomonadati</taxon>
        <taxon>Bacteroidota</taxon>
        <taxon>Cytophagia</taxon>
        <taxon>Cytophagales</taxon>
        <taxon>Rhodocytophagaceae</taxon>
        <taxon>Xanthocytophaga</taxon>
    </lineage>
</organism>
<sequence length="266" mass="30421">MLTDKQIDIIKKDLNRNGIRMPGLENDLLDHLLCSIEVYMSKGYSFEEAYRCASYDLHGESTIITIQQETIHLINEGRSRVKNLIYYGCLLSFLIAPFNLFTTGVNPGLILVCISLSIFFMYHSIFLHRKQNDLRRNLFLFTIITSLAVLSVFIFLFIEFEGKGLLGMLLWVSLILAIAIPFYLKAIKRSLSMNNTMIDFFSFALELTAVISLLWIPLALSIKLFRSNVAVVFFLDDLVLIAICAFSVSIMLKKAGELKLYLQKYL</sequence>
<name>A0AAE3RAK2_9BACT</name>
<dbReference type="EMBL" id="JASJOU010000011">
    <property type="protein sequence ID" value="MDJ1504409.1"/>
    <property type="molecule type" value="Genomic_DNA"/>
</dbReference>
<keyword evidence="3" id="KW-1185">Reference proteome</keyword>